<name>A0A974DQE9_XENLA</name>
<reference evidence="21" key="1">
    <citation type="journal article" date="2016" name="Nature">
        <title>Genome evolution in the allotetraploid frog Xenopus laevis.</title>
        <authorList>
            <person name="Session A.M."/>
            <person name="Uno Y."/>
            <person name="Kwon T."/>
            <person name="Chapman J.A."/>
            <person name="Toyoda A."/>
            <person name="Takahashi S."/>
            <person name="Fukui A."/>
            <person name="Hikosaka A."/>
            <person name="Suzuki A."/>
            <person name="Kondo M."/>
            <person name="van Heeringen S.J."/>
            <person name="Quigley I."/>
            <person name="Heinz S."/>
            <person name="Ogino H."/>
            <person name="Ochi H."/>
            <person name="Hellsten U."/>
            <person name="Lyons J.B."/>
            <person name="Simakov O."/>
            <person name="Putnam N."/>
            <person name="Stites J."/>
            <person name="Kuroki Y."/>
            <person name="Tanaka T."/>
            <person name="Michiue T."/>
            <person name="Watanabe M."/>
            <person name="Bogdanovic O."/>
            <person name="Lister R."/>
            <person name="Georgiou G."/>
            <person name="Paranjpe S.S."/>
            <person name="van Kruijsbergen I."/>
            <person name="Shu S."/>
            <person name="Carlson J."/>
            <person name="Kinoshita T."/>
            <person name="Ohta Y."/>
            <person name="Mawaribuchi S."/>
            <person name="Jenkins J."/>
            <person name="Grimwood J."/>
            <person name="Schmutz J."/>
            <person name="Mitros T."/>
            <person name="Mozaffari S.V."/>
            <person name="Suzuki Y."/>
            <person name="Haramoto Y."/>
            <person name="Yamamoto T.S."/>
            <person name="Takagi C."/>
            <person name="Heald R."/>
            <person name="Miller K."/>
            <person name="Haudenschild C."/>
            <person name="Kitzman J."/>
            <person name="Nakayama T."/>
            <person name="Izutsu Y."/>
            <person name="Robert J."/>
            <person name="Fortriede J."/>
            <person name="Burns K."/>
            <person name="Lotay V."/>
            <person name="Karimi K."/>
            <person name="Yasuoka Y."/>
            <person name="Dichmann D.S."/>
            <person name="Flajnik M.F."/>
            <person name="Houston D.W."/>
            <person name="Shendure J."/>
            <person name="DuPasquier L."/>
            <person name="Vize P.D."/>
            <person name="Zorn A.M."/>
            <person name="Ito M."/>
            <person name="Marcotte E.M."/>
            <person name="Wallingford J.B."/>
            <person name="Ito Y."/>
            <person name="Asashima M."/>
            <person name="Ueno N."/>
            <person name="Matsuda Y."/>
            <person name="Veenstra G.J."/>
            <person name="Fujiyama A."/>
            <person name="Harland R.M."/>
            <person name="Taira M."/>
            <person name="Rokhsar D.S."/>
        </authorList>
    </citation>
    <scope>NUCLEOTIDE SEQUENCE [LARGE SCALE GENOMIC DNA]</scope>
    <source>
        <strain evidence="21">J</strain>
    </source>
</reference>
<dbReference type="InterPro" id="IPR027417">
    <property type="entry name" value="P-loop_NTPase"/>
</dbReference>
<keyword evidence="4" id="KW-0493">Microtubule</keyword>
<dbReference type="EMBL" id="CM004468">
    <property type="protein sequence ID" value="OCT96148.1"/>
    <property type="molecule type" value="Genomic_DNA"/>
</dbReference>
<feature type="coiled-coil region" evidence="13">
    <location>
        <begin position="1037"/>
        <end position="1103"/>
    </location>
</feature>
<sequence length="2548" mass="291155">MPTGGGDKRKRYVLSTAHNYLGLPWDGEVPGCAELERFLDDGNEFILSGRKAGTRIQFSNKVDPGETKDKVLVFFKIRPDVITEDNLYENILVSSMLDSPINTLYQAVKQVYAPILLKDEKWSKDFDPKLQSMLSDLEAGLGTILRRSASGRGKPTFGGEDDLQGILTPNDEFQFWAEISESKSKSSARDRASHFNKLFQSIANYYSTLDNLPLSEVVQLVETTQETMDDVWRQTDYDSYPEHRMKHLLDIIGSALGRTVQRNLGDMDHWKDPFPTVKENLRAGITVCEQWAAACEHLTGQLWRRFTPHPWKTETFSADSLKNLGGRLEEVLTIRMLHEKLLHFLPSGEDNALRSVKVFEPFTGLNPVHYNPYTEPLWRAAVSQYERIIEPAEQKTASKLKTYFSEFHDSPQQLLQAFQKHKELVKRPSLKKQLNLERETLLARLQDSNKDILSDFESRSHGSPGDSSGPLTGRNLPEVVNNIVWVRQLQMKVEDSVKTADALLSDLSGFPSFRKSANDLLDQLKVYEQEQFDDWLREINAGLSDPKSGFCLQPSSQVMELDHSNGTLRIHYSDRLVTLLREVRQLSALGLVIPHKIQQAAKTAQNFYKQAIILKQVAHFYNTIDQQMIQSQRPMMLNSALAFEQIIKNTKISSGESSQKMHITWNNPKDLQDYIEKLQGAAQQLATENRKLRKKHKDFCEKVVALMNIDLLRHQQKWKDGLLEIRSVFSNLEYQGLRSSDMRPWRQHWNHQLYKALEHQYQIGLEALNENLPEINIDLTFKQGRLQFKPPYEEIRAKYYREMKRFISIPNQFKGLSEAGEEPIFSIMSERNANGFITVFSKAEDLFRRLAAAMDRFKEWVVIGQLDVDVLINKYLHDVHDWEKNFKALKVRGKEAERLPSSIKIDCMTINCNPVKSVVDDLIQTLFDSLLISLKKSIQAHLHEIDLFVTEGMEMLSSRPQTVEEIGEANMKHAQLKLRNPEILPLFKEAEEKNRLLRSVAGGGLDTIGNLRAKWDKFELMMESHQLMVKEQIEVMKEKVKSRVQIYTQEIEKFKARWDQFKPSDDLIETGEEDTLEKSAQSIKEKKAEFDELEATKKKLIEDCLHFGLEAPDFFLADEIRIDIEDCSKTWSLYEEFYQGFNEKAKEDWISCRSKCYSFEEFILSWHERLRKLEEHTTMSVKLQKEIDKYKYRSIMSDIKRDNRVTLLTSRAGIRNSLITILDQLQRCQKSLNEFLEIKKALELYEQLRQRMGVVIVGPSGAGKSTLWRMLRAALNKTGKAVKQYTMNPKAMPRHQLLGHIDMDTREWSDGVLTSSARQVVRESQGKKNFASDISGSHPYLKHVFGWARESPPDPRKPLDTYFDTKTGRLMAYNLEKPDNLTTEDFSNPQMLPVIRTPDIQRGLDYFNPWLGSDTKQPFILVGPEGCGKGMLLRYAFSQLRSTHIATVHCSAQTSSRHILQKLTQTCLVISTNTGRVYRPKDCERLVLYLKDINLPKPDKWGTSTLVAFLQQVLTYHGFYDDNLEWVGLENIQIVASMSVGGTIGRHKLTTRFTSVVRICAVDYPERDQLQTICSSYLEPVIHKNLKNHPTWGSMSKIHHLAGSMVQVYEQSQDCVLEIVAYEARRLFRDRIVTAKELNAFDNILMSVLQGDWGSDVLENMADAFYVTWGAIHGGGAVIAPGQPLPPHGKLLGKLNSNDLQDVIKKGALQYSHMNRELDILFFHEVLDYMSRVDRVLSCPGGSLLLAGRSGVGRRTVTSLVSHMHGAVLFTPKISRGYELKHFKNDLKQVIQMAAIEGQQVVFLLEDYQFVHPAFLEMVNSLLSSGEIPGLYTIEELEPLLTLLKNQASEDGFTGPVLGYFTNRVLQNLHVVLIMDCTNTDFTINCESNPAFYKKCSVQWMEGWSDRSMKKIPEMVILDPNTKEKMQMNPEYKNVSSGNSEFFNSFLMIHESCKSYGATPSRYMTFLRVYGSLYSSKIAELTKRQSHLQNARRASAAAAPLAAWVIANVQYSHVLEKIQPLEKEQSVLESNLRRTEEKKHKLERQLNSVGQRVVEITEQLSALPNRAQLAAAFITYISAAPEDQRKGSIEQWMKCVGLETFDLRRFLSTESEQLIWKSEGLPSDELSIENALVILQSQICPFLIDPSSQATEWLKSHLKESRLEVINQQTLATSQGNILDNKDLIESLNQTKASSALIQESLSESHRLQLSLDQEWDVFTGVIIGDMFKKSDSQRTLREQVPSWIEQERAWAVALLKTTLPALYQSLSLEDSNLWNNFSKSSACEQEFPVAIAKKLSLFQQLLVVQAIRPDRLQSAMALFACKNLELKELSPPPLNLKRLGKETLAIEPILIIISPGADPSQELQELACAEVGRDCYHEVAMGQGQADIAIHTLRECAREGEWLCLKNLHLVISWLPLLEKELNSLQPKANFRLWLTAEVHPKFTPILLQSSLKITYEDYRAVIESIPEDDQPAFFGLPANIARSSQRMISSQVISQLRTLSRSVTAGSKFDRELWSNELSPVLNLWKKLNQVILCCIDCSDGYIYLV</sequence>
<dbReference type="GO" id="GO:0005874">
    <property type="term" value="C:microtubule"/>
    <property type="evidence" value="ECO:0007669"/>
    <property type="project" value="UniProtKB-KW"/>
</dbReference>
<feature type="coiled-coil region" evidence="13">
    <location>
        <begin position="2018"/>
        <end position="2059"/>
    </location>
</feature>
<evidence type="ECO:0000256" key="7">
    <source>
        <dbReference type="ARBA" id="ARBA00023017"/>
    </source>
</evidence>
<feature type="domain" description="ATPase dynein-related AAA" evidence="16">
    <location>
        <begin position="1253"/>
        <end position="1323"/>
    </location>
</feature>
<dbReference type="Gene3D" id="3.40.50.300">
    <property type="entry name" value="P-loop containing nucleotide triphosphate hydrolases"/>
    <property type="match status" value="4"/>
</dbReference>
<dbReference type="PANTHER" id="PTHR46532">
    <property type="entry name" value="MALE FERTILITY FACTOR KL5"/>
    <property type="match status" value="1"/>
</dbReference>
<evidence type="ECO:0000313" key="21">
    <source>
        <dbReference type="Proteomes" id="UP000694892"/>
    </source>
</evidence>
<keyword evidence="7" id="KW-0243">Dynein</keyword>
<evidence type="ECO:0000259" key="17">
    <source>
        <dbReference type="Pfam" id="PF08385"/>
    </source>
</evidence>
<dbReference type="PANTHER" id="PTHR46532:SF15">
    <property type="entry name" value="CYTOPLASMIC DYNEIN 2 HEAVY CHAIN 1"/>
    <property type="match status" value="1"/>
</dbReference>
<evidence type="ECO:0000256" key="12">
    <source>
        <dbReference type="ARBA" id="ARBA00023273"/>
    </source>
</evidence>
<dbReference type="GO" id="GO:0051959">
    <property type="term" value="F:dynein light intermediate chain binding"/>
    <property type="evidence" value="ECO:0007669"/>
    <property type="project" value="InterPro"/>
</dbReference>
<dbReference type="GO" id="GO:0007018">
    <property type="term" value="P:microtubule-based movement"/>
    <property type="evidence" value="ECO:0007669"/>
    <property type="project" value="InterPro"/>
</dbReference>
<organism evidence="20 21">
    <name type="scientific">Xenopus laevis</name>
    <name type="common">African clawed frog</name>
    <dbReference type="NCBI Taxonomy" id="8355"/>
    <lineage>
        <taxon>Eukaryota</taxon>
        <taxon>Metazoa</taxon>
        <taxon>Chordata</taxon>
        <taxon>Craniata</taxon>
        <taxon>Vertebrata</taxon>
        <taxon>Euteleostomi</taxon>
        <taxon>Amphibia</taxon>
        <taxon>Batrachia</taxon>
        <taxon>Anura</taxon>
        <taxon>Pipoidea</taxon>
        <taxon>Pipidae</taxon>
        <taxon>Xenopodinae</taxon>
        <taxon>Xenopus</taxon>
        <taxon>Xenopus</taxon>
    </lineage>
</organism>
<dbReference type="GO" id="GO:0045505">
    <property type="term" value="F:dynein intermediate chain binding"/>
    <property type="evidence" value="ECO:0007669"/>
    <property type="project" value="InterPro"/>
</dbReference>
<evidence type="ECO:0000256" key="10">
    <source>
        <dbReference type="ARBA" id="ARBA00023175"/>
    </source>
</evidence>
<evidence type="ECO:0000256" key="2">
    <source>
        <dbReference type="ARBA" id="ARBA00008887"/>
    </source>
</evidence>
<dbReference type="OMA" id="DTHEVES"/>
<evidence type="ECO:0000313" key="20">
    <source>
        <dbReference type="EMBL" id="OCT96148.1"/>
    </source>
</evidence>
<dbReference type="GO" id="GO:0005858">
    <property type="term" value="C:axonemal dynein complex"/>
    <property type="evidence" value="ECO:0007669"/>
    <property type="project" value="TreeGrafter"/>
</dbReference>
<evidence type="ECO:0008006" key="22">
    <source>
        <dbReference type="Google" id="ProtNLM"/>
    </source>
</evidence>
<evidence type="ECO:0000256" key="14">
    <source>
        <dbReference type="SAM" id="MobiDB-lite"/>
    </source>
</evidence>
<gene>
    <name evidence="20" type="ORF">XELAEV_18013831mg</name>
</gene>
<evidence type="ECO:0000256" key="4">
    <source>
        <dbReference type="ARBA" id="ARBA00022701"/>
    </source>
</evidence>
<dbReference type="Pfam" id="PF12780">
    <property type="entry name" value="AAA_8"/>
    <property type="match status" value="1"/>
</dbReference>
<evidence type="ECO:0000256" key="3">
    <source>
        <dbReference type="ARBA" id="ARBA00022490"/>
    </source>
</evidence>
<accession>A0A974DQE9</accession>
<dbReference type="Pfam" id="PF12775">
    <property type="entry name" value="AAA_7"/>
    <property type="match status" value="1"/>
</dbReference>
<keyword evidence="11" id="KW-0206">Cytoskeleton</keyword>
<feature type="domain" description="Dynein heavy chain region D6 P-loop" evidence="15">
    <location>
        <begin position="2348"/>
        <end position="2456"/>
    </location>
</feature>
<dbReference type="GO" id="GO:0005524">
    <property type="term" value="F:ATP binding"/>
    <property type="evidence" value="ECO:0007669"/>
    <property type="project" value="UniProtKB-KW"/>
</dbReference>
<keyword evidence="9" id="KW-0969">Cilium</keyword>
<keyword evidence="12" id="KW-0966">Cell projection</keyword>
<evidence type="ECO:0000256" key="13">
    <source>
        <dbReference type="SAM" id="Coils"/>
    </source>
</evidence>
<feature type="domain" description="Dynein heavy chain ATP-binding dynein motor region" evidence="19">
    <location>
        <begin position="2116"/>
        <end position="2169"/>
    </location>
</feature>
<dbReference type="InterPro" id="IPR026983">
    <property type="entry name" value="DHC"/>
</dbReference>
<feature type="domain" description="Dynein heavy chain AAA module D4" evidence="18">
    <location>
        <begin position="1718"/>
        <end position="1973"/>
    </location>
</feature>
<proteinExistence type="inferred from homology"/>
<evidence type="ECO:0000256" key="11">
    <source>
        <dbReference type="ARBA" id="ARBA00023212"/>
    </source>
</evidence>
<evidence type="ECO:0000256" key="1">
    <source>
        <dbReference type="ARBA" id="ARBA00004430"/>
    </source>
</evidence>
<feature type="region of interest" description="Disordered" evidence="14">
    <location>
        <begin position="454"/>
        <end position="474"/>
    </location>
</feature>
<dbReference type="Gene3D" id="1.20.920.30">
    <property type="match status" value="1"/>
</dbReference>
<evidence type="ECO:0000259" key="15">
    <source>
        <dbReference type="Pfam" id="PF03028"/>
    </source>
</evidence>
<feature type="domain" description="Dynein heavy chain tail" evidence="17">
    <location>
        <begin position="188"/>
        <end position="648"/>
    </location>
</feature>
<dbReference type="InterPro" id="IPR011704">
    <property type="entry name" value="ATPase_dyneun-rel_AAA"/>
</dbReference>
<dbReference type="GO" id="GO:0016887">
    <property type="term" value="F:ATP hydrolysis activity"/>
    <property type="evidence" value="ECO:0007669"/>
    <property type="project" value="InterPro"/>
</dbReference>
<evidence type="ECO:0000256" key="8">
    <source>
        <dbReference type="ARBA" id="ARBA00023054"/>
    </source>
</evidence>
<evidence type="ECO:0000259" key="16">
    <source>
        <dbReference type="Pfam" id="PF07728"/>
    </source>
</evidence>
<dbReference type="FunFam" id="3.40.50.300:FF:000710">
    <property type="entry name" value="Cytoplasmic dynein 2 heavy chain 1"/>
    <property type="match status" value="1"/>
</dbReference>
<dbReference type="Pfam" id="PF03028">
    <property type="entry name" value="Dynein_heavy"/>
    <property type="match status" value="1"/>
</dbReference>
<dbReference type="InterPro" id="IPR035706">
    <property type="entry name" value="AAA_9"/>
</dbReference>
<keyword evidence="10" id="KW-0505">Motor protein</keyword>
<dbReference type="InterPro" id="IPR024317">
    <property type="entry name" value="Dynein_heavy_chain_D4_dom"/>
</dbReference>
<keyword evidence="8 13" id="KW-0175">Coiled coil</keyword>
<evidence type="ECO:0000256" key="5">
    <source>
        <dbReference type="ARBA" id="ARBA00022741"/>
    </source>
</evidence>
<dbReference type="FunFam" id="3.40.50.300:FF:002654">
    <property type="entry name" value="Cytoplasmic dynein 2 heavy chain 1"/>
    <property type="match status" value="1"/>
</dbReference>
<dbReference type="Gene3D" id="1.20.920.20">
    <property type="match status" value="1"/>
</dbReference>
<dbReference type="FunFam" id="3.40.50.300:FF:001810">
    <property type="entry name" value="Cytoplasmic dynein 2 heavy chain 1"/>
    <property type="match status" value="1"/>
</dbReference>
<dbReference type="SUPFAM" id="SSF52540">
    <property type="entry name" value="P-loop containing nucleoside triphosphate hydrolases"/>
    <property type="match status" value="3"/>
</dbReference>
<keyword evidence="5" id="KW-0547">Nucleotide-binding</keyword>
<dbReference type="Pfam" id="PF07728">
    <property type="entry name" value="AAA_5"/>
    <property type="match status" value="1"/>
</dbReference>
<evidence type="ECO:0000256" key="9">
    <source>
        <dbReference type="ARBA" id="ARBA00023069"/>
    </source>
</evidence>
<dbReference type="InterPro" id="IPR013594">
    <property type="entry name" value="Dynein_heavy_tail"/>
</dbReference>
<evidence type="ECO:0000259" key="18">
    <source>
        <dbReference type="Pfam" id="PF12780"/>
    </source>
</evidence>
<comment type="subcellular location">
    <subcellularLocation>
        <location evidence="1">Cytoplasm</location>
        <location evidence="1">Cytoskeleton</location>
        <location evidence="1">Cilium axoneme</location>
    </subcellularLocation>
</comment>
<protein>
    <recommendedName>
        <fullName evidence="22">Cytoplasmic dynein 2 heavy chain 1</fullName>
    </recommendedName>
</protein>
<dbReference type="Pfam" id="PF12781">
    <property type="entry name" value="AAA_9"/>
    <property type="match status" value="1"/>
</dbReference>
<comment type="similarity">
    <text evidence="2">Belongs to the dynein heavy chain family.</text>
</comment>
<evidence type="ECO:0000259" key="19">
    <source>
        <dbReference type="Pfam" id="PF12781"/>
    </source>
</evidence>
<dbReference type="Proteomes" id="UP000694892">
    <property type="component" value="Chromosome 2L"/>
</dbReference>
<dbReference type="Pfam" id="PF08385">
    <property type="entry name" value="DHC_N1"/>
    <property type="match status" value="1"/>
</dbReference>
<keyword evidence="3" id="KW-0963">Cytoplasm</keyword>
<dbReference type="InterPro" id="IPR004273">
    <property type="entry name" value="Dynein_heavy_D6_P-loop"/>
</dbReference>
<evidence type="ECO:0000256" key="6">
    <source>
        <dbReference type="ARBA" id="ARBA00022840"/>
    </source>
</evidence>
<keyword evidence="6" id="KW-0067">ATP-binding</keyword>
<dbReference type="GO" id="GO:0008569">
    <property type="term" value="F:minus-end-directed microtubule motor activity"/>
    <property type="evidence" value="ECO:0007669"/>
    <property type="project" value="InterPro"/>
</dbReference>